<dbReference type="EMBL" id="PDNW01000003">
    <property type="protein sequence ID" value="PLC50950.1"/>
    <property type="molecule type" value="Genomic_DNA"/>
</dbReference>
<reference evidence="7 8" key="1">
    <citation type="submission" date="2017-10" db="EMBL/GenBank/DDBJ databases">
        <title>Two draft genome sequences of Pusillimonas sp. strains isolated from a nitrate- and radionuclide-contaminated groundwater in Russia.</title>
        <authorList>
            <person name="Grouzdev D.S."/>
            <person name="Tourova T.P."/>
            <person name="Goeva M.A."/>
            <person name="Babich T.L."/>
            <person name="Sokolova D.S."/>
            <person name="Abdullin R."/>
            <person name="Poltaraus A.B."/>
            <person name="Toshchakov S.V."/>
            <person name="Nazina T.N."/>
        </authorList>
    </citation>
    <scope>NUCLEOTIDE SEQUENCE [LARGE SCALE GENOMIC DNA]</scope>
    <source>
        <strain evidence="7 8">JR1/69-3-13</strain>
    </source>
</reference>
<keyword evidence="2" id="KW-1003">Cell membrane</keyword>
<feature type="transmembrane region" description="Helical" evidence="6">
    <location>
        <begin position="85"/>
        <end position="107"/>
    </location>
</feature>
<feature type="transmembrane region" description="Helical" evidence="6">
    <location>
        <begin position="29"/>
        <end position="48"/>
    </location>
</feature>
<sequence>MPVLSAVAVLFIMQLLGEAAVRLTGLPLPGPLAGMLLMLAALIFLGRVPAGLRDTCHHVLKHLMLLFIPLVAGIMLHFEPLAGEWIPFLLACIVGVALTIVATALSFRWMLKRARAPGP</sequence>
<keyword evidence="3 6" id="KW-0812">Transmembrane</keyword>
<dbReference type="GO" id="GO:0005886">
    <property type="term" value="C:plasma membrane"/>
    <property type="evidence" value="ECO:0007669"/>
    <property type="project" value="UniProtKB-SubCell"/>
</dbReference>
<dbReference type="OrthoDB" id="385012at2"/>
<organism evidence="7 8">
    <name type="scientific">Pollutimonas subterranea</name>
    <dbReference type="NCBI Taxonomy" id="2045210"/>
    <lineage>
        <taxon>Bacteria</taxon>
        <taxon>Pseudomonadati</taxon>
        <taxon>Pseudomonadota</taxon>
        <taxon>Betaproteobacteria</taxon>
        <taxon>Burkholderiales</taxon>
        <taxon>Alcaligenaceae</taxon>
        <taxon>Pollutimonas</taxon>
    </lineage>
</organism>
<feature type="transmembrane region" description="Helical" evidence="6">
    <location>
        <begin position="60"/>
        <end position="79"/>
    </location>
</feature>
<evidence type="ECO:0000256" key="5">
    <source>
        <dbReference type="ARBA" id="ARBA00023136"/>
    </source>
</evidence>
<keyword evidence="4 6" id="KW-1133">Transmembrane helix</keyword>
<keyword evidence="5 6" id="KW-0472">Membrane</keyword>
<evidence type="ECO:0000256" key="1">
    <source>
        <dbReference type="ARBA" id="ARBA00004651"/>
    </source>
</evidence>
<accession>A0A2N4U7F1</accession>
<protein>
    <submittedName>
        <fullName evidence="7">CidA/LrgA family protein</fullName>
    </submittedName>
</protein>
<dbReference type="PANTHER" id="PTHR33931">
    <property type="entry name" value="HOLIN-LIKE PROTEIN CIDA-RELATED"/>
    <property type="match status" value="1"/>
</dbReference>
<name>A0A2N4U7F1_9BURK</name>
<evidence type="ECO:0000256" key="4">
    <source>
        <dbReference type="ARBA" id="ARBA00022989"/>
    </source>
</evidence>
<dbReference type="InterPro" id="IPR005538">
    <property type="entry name" value="LrgA/CidA"/>
</dbReference>
<gene>
    <name evidence="7" type="ORF">CR159_04965</name>
</gene>
<evidence type="ECO:0000256" key="2">
    <source>
        <dbReference type="ARBA" id="ARBA00022475"/>
    </source>
</evidence>
<comment type="subcellular location">
    <subcellularLocation>
        <location evidence="1">Cell membrane</location>
        <topology evidence="1">Multi-pass membrane protein</topology>
    </subcellularLocation>
</comment>
<comment type="caution">
    <text evidence="7">The sequence shown here is derived from an EMBL/GenBank/DDBJ whole genome shotgun (WGS) entry which is preliminary data.</text>
</comment>
<evidence type="ECO:0000313" key="7">
    <source>
        <dbReference type="EMBL" id="PLC50950.1"/>
    </source>
</evidence>
<dbReference type="PANTHER" id="PTHR33931:SF2">
    <property type="entry name" value="HOLIN-LIKE PROTEIN CIDA"/>
    <property type="match status" value="1"/>
</dbReference>
<dbReference type="Pfam" id="PF03788">
    <property type="entry name" value="LrgA"/>
    <property type="match status" value="1"/>
</dbReference>
<evidence type="ECO:0000256" key="6">
    <source>
        <dbReference type="SAM" id="Phobius"/>
    </source>
</evidence>
<dbReference type="RefSeq" id="WP_102072902.1">
    <property type="nucleotide sequence ID" value="NZ_PDNW01000003.1"/>
</dbReference>
<proteinExistence type="predicted"/>
<evidence type="ECO:0000313" key="8">
    <source>
        <dbReference type="Proteomes" id="UP000234190"/>
    </source>
</evidence>
<dbReference type="AlphaFoldDB" id="A0A2N4U7F1"/>
<dbReference type="Proteomes" id="UP000234190">
    <property type="component" value="Unassembled WGS sequence"/>
</dbReference>
<evidence type="ECO:0000256" key="3">
    <source>
        <dbReference type="ARBA" id="ARBA00022692"/>
    </source>
</evidence>
<keyword evidence="8" id="KW-1185">Reference proteome</keyword>